<reference evidence="2 3" key="1">
    <citation type="submission" date="2011-02" db="EMBL/GenBank/DDBJ databases">
        <authorList>
            <person name="Muzny D."/>
            <person name="Qin X."/>
            <person name="Deng J."/>
            <person name="Jiang H."/>
            <person name="Liu Y."/>
            <person name="Qu J."/>
            <person name="Song X.-Z."/>
            <person name="Zhang L."/>
            <person name="Thornton R."/>
            <person name="Coyle M."/>
            <person name="Francisco L."/>
            <person name="Jackson L."/>
            <person name="Javaid M."/>
            <person name="Korchina V."/>
            <person name="Kovar C."/>
            <person name="Mata R."/>
            <person name="Mathew T."/>
            <person name="Ngo R."/>
            <person name="Nguyen L."/>
            <person name="Nguyen N."/>
            <person name="Okwuonu G."/>
            <person name="Ongeri F."/>
            <person name="Pham C."/>
            <person name="Simmons D."/>
            <person name="Wilczek-Boney K."/>
            <person name="Hale W."/>
            <person name="Jakkamsetti A."/>
            <person name="Pham P."/>
            <person name="Ruth R."/>
            <person name="San Lucas F."/>
            <person name="Warren J."/>
            <person name="Zhang J."/>
            <person name="Zhao Z."/>
            <person name="Zhou C."/>
            <person name="Zhu D."/>
            <person name="Lee S."/>
            <person name="Bess C."/>
            <person name="Blankenburg K."/>
            <person name="Forbes L."/>
            <person name="Fu Q."/>
            <person name="Gubbala S."/>
            <person name="Hirani K."/>
            <person name="Jayaseelan J.C."/>
            <person name="Lara F."/>
            <person name="Munidasa M."/>
            <person name="Palculict T."/>
            <person name="Patil S."/>
            <person name="Pu L.-L."/>
            <person name="Saada N."/>
            <person name="Tang L."/>
            <person name="Weissenberger G."/>
            <person name="Zhu Y."/>
            <person name="Hemphill L."/>
            <person name="Shang Y."/>
            <person name="Youmans B."/>
            <person name="Ayvaz T."/>
            <person name="Ross M."/>
            <person name="Santibanez J."/>
            <person name="Aqrawi P."/>
            <person name="Gross S."/>
            <person name="Joshi V."/>
            <person name="Fowler G."/>
            <person name="Nazareth L."/>
            <person name="Reid J."/>
            <person name="Worley K."/>
            <person name="Petrosino J."/>
            <person name="Highlander S."/>
            <person name="Gibbs R."/>
        </authorList>
    </citation>
    <scope>NUCLEOTIDE SEQUENCE [LARGE SCALE GENOMIC DNA]</scope>
    <source>
        <strain evidence="2 3">ATCC BAA-1200</strain>
    </source>
</reference>
<name>F2BA02_9NEIS</name>
<evidence type="ECO:0000256" key="1">
    <source>
        <dbReference type="SAM" id="MobiDB-lite"/>
    </source>
</evidence>
<keyword evidence="3" id="KW-1185">Reference proteome</keyword>
<evidence type="ECO:0000313" key="2">
    <source>
        <dbReference type="EMBL" id="EGF11722.1"/>
    </source>
</evidence>
<sequence length="40" mass="4315">MSGINARPAAKRPSESEASTKLKPRFPVFQTALGSIRTGR</sequence>
<dbReference type="Proteomes" id="UP000004105">
    <property type="component" value="Unassembled WGS sequence"/>
</dbReference>
<dbReference type="EMBL" id="AFAY01000010">
    <property type="protein sequence ID" value="EGF11722.1"/>
    <property type="molecule type" value="Genomic_DNA"/>
</dbReference>
<dbReference type="AlphaFoldDB" id="F2BA02"/>
<organism evidence="2 3">
    <name type="scientific">Neisseria bacilliformis ATCC BAA-1200</name>
    <dbReference type="NCBI Taxonomy" id="888742"/>
    <lineage>
        <taxon>Bacteria</taxon>
        <taxon>Pseudomonadati</taxon>
        <taxon>Pseudomonadota</taxon>
        <taxon>Betaproteobacteria</taxon>
        <taxon>Neisseriales</taxon>
        <taxon>Neisseriaceae</taxon>
        <taxon>Neisseria</taxon>
    </lineage>
</organism>
<dbReference type="HOGENOM" id="CLU_3292856_0_0_4"/>
<comment type="caution">
    <text evidence="2">The sequence shown here is derived from an EMBL/GenBank/DDBJ whole genome shotgun (WGS) entry which is preliminary data.</text>
</comment>
<accession>F2BA02</accession>
<protein>
    <submittedName>
        <fullName evidence="2">Uncharacterized protein</fullName>
    </submittedName>
</protein>
<proteinExistence type="predicted"/>
<evidence type="ECO:0000313" key="3">
    <source>
        <dbReference type="Proteomes" id="UP000004105"/>
    </source>
</evidence>
<gene>
    <name evidence="2" type="ORF">HMPREF9123_0531</name>
</gene>
<feature type="region of interest" description="Disordered" evidence="1">
    <location>
        <begin position="1"/>
        <end position="40"/>
    </location>
</feature>